<dbReference type="AlphaFoldDB" id="A0A0E9XBS6"/>
<reference evidence="1" key="2">
    <citation type="journal article" date="2015" name="Fish Shellfish Immunol.">
        <title>Early steps in the European eel (Anguilla anguilla)-Vibrio vulnificus interaction in the gills: Role of the RtxA13 toxin.</title>
        <authorList>
            <person name="Callol A."/>
            <person name="Pajuelo D."/>
            <person name="Ebbesson L."/>
            <person name="Teles M."/>
            <person name="MacKenzie S."/>
            <person name="Amaro C."/>
        </authorList>
    </citation>
    <scope>NUCLEOTIDE SEQUENCE</scope>
</reference>
<reference evidence="1" key="1">
    <citation type="submission" date="2014-11" db="EMBL/GenBank/DDBJ databases">
        <authorList>
            <person name="Amaro Gonzalez C."/>
        </authorList>
    </citation>
    <scope>NUCLEOTIDE SEQUENCE</scope>
</reference>
<name>A0A0E9XBS6_ANGAN</name>
<accession>A0A0E9XBS6</accession>
<evidence type="ECO:0000313" key="1">
    <source>
        <dbReference type="EMBL" id="JAH99265.1"/>
    </source>
</evidence>
<organism evidence="1">
    <name type="scientific">Anguilla anguilla</name>
    <name type="common">European freshwater eel</name>
    <name type="synonym">Muraena anguilla</name>
    <dbReference type="NCBI Taxonomy" id="7936"/>
    <lineage>
        <taxon>Eukaryota</taxon>
        <taxon>Metazoa</taxon>
        <taxon>Chordata</taxon>
        <taxon>Craniata</taxon>
        <taxon>Vertebrata</taxon>
        <taxon>Euteleostomi</taxon>
        <taxon>Actinopterygii</taxon>
        <taxon>Neopterygii</taxon>
        <taxon>Teleostei</taxon>
        <taxon>Anguilliformes</taxon>
        <taxon>Anguillidae</taxon>
        <taxon>Anguilla</taxon>
    </lineage>
</organism>
<proteinExistence type="predicted"/>
<dbReference type="EMBL" id="GBXM01009312">
    <property type="protein sequence ID" value="JAH99265.1"/>
    <property type="molecule type" value="Transcribed_RNA"/>
</dbReference>
<sequence>MFGLIKRKTLFKVVKSQEESCLELFLTFLVPGVKLT</sequence>
<protein>
    <submittedName>
        <fullName evidence="1">Uncharacterized protein</fullName>
    </submittedName>
</protein>